<keyword evidence="4 7" id="KW-0489">Methyltransferase</keyword>
<comment type="function">
    <text evidence="7">Catalyzes the methyl esterification of L-isoaspartyl residues in peptides and proteins that result from spontaneous decomposition of normal L-aspartyl and L-asparaginyl residues. It plays a role in the repair and/or degradation of damaged proteins.</text>
</comment>
<dbReference type="InterPro" id="IPR000682">
    <property type="entry name" value="PCMT"/>
</dbReference>
<comment type="similarity">
    <text evidence="2 7">Belongs to the methyltransferase superfamily. L-isoaspartyl/D-aspartyl protein methyltransferase family.</text>
</comment>
<dbReference type="AlphaFoldDB" id="A0A0T5ZX85"/>
<dbReference type="FunFam" id="3.40.50.150:FF:000010">
    <property type="entry name" value="Protein-L-isoaspartate O-methyltransferase"/>
    <property type="match status" value="1"/>
</dbReference>
<evidence type="ECO:0000256" key="1">
    <source>
        <dbReference type="ARBA" id="ARBA00004496"/>
    </source>
</evidence>
<keyword evidence="6 7" id="KW-0949">S-adenosyl-L-methionine</keyword>
<proteinExistence type="inferred from homology"/>
<keyword evidence="3 7" id="KW-0963">Cytoplasm</keyword>
<organism evidence="8 9">
    <name type="scientific">candidate division WWE3 bacterium CSP1-7</name>
    <dbReference type="NCBI Taxonomy" id="1576480"/>
    <lineage>
        <taxon>Bacteria</taxon>
        <taxon>Katanobacteria</taxon>
    </lineage>
</organism>
<comment type="caution">
    <text evidence="8">The sequence shown here is derived from an EMBL/GenBank/DDBJ whole genome shotgun (WGS) entry which is preliminary data.</text>
</comment>
<dbReference type="STRING" id="1576480.XU08_C0003G0084"/>
<evidence type="ECO:0000256" key="3">
    <source>
        <dbReference type="ARBA" id="ARBA00022490"/>
    </source>
</evidence>
<evidence type="ECO:0000313" key="8">
    <source>
        <dbReference type="EMBL" id="KRT67408.1"/>
    </source>
</evidence>
<sequence>MLREHLAARGIVDVYILSAFRGVPREAFVPPNLVGLAYEDNPLDIGSGQTISQPYTVAFMTQLLDPKPGDTVLEIGTGSGYQAAIISRLCRKVYTIERFEDLAKKAVGILKKLKYGNVEVIVGDGSLGLPSVALAKDGFDGIIVTAAAPGIPRPLLEQLKVGGRLVIPVTVSTGLKIMQEMLKITKTEKGFQEERYPGFRFVPLVGKHGYDK</sequence>
<dbReference type="InterPro" id="IPR029063">
    <property type="entry name" value="SAM-dependent_MTases_sf"/>
</dbReference>
<dbReference type="HAMAP" id="MF_00090">
    <property type="entry name" value="PIMT"/>
    <property type="match status" value="1"/>
</dbReference>
<feature type="active site" evidence="7">
    <location>
        <position position="52"/>
    </location>
</feature>
<dbReference type="EC" id="2.1.1.77" evidence="7"/>
<dbReference type="NCBIfam" id="TIGR00080">
    <property type="entry name" value="pimt"/>
    <property type="match status" value="1"/>
</dbReference>
<dbReference type="NCBIfam" id="NF001453">
    <property type="entry name" value="PRK00312.1"/>
    <property type="match status" value="1"/>
</dbReference>
<evidence type="ECO:0000256" key="2">
    <source>
        <dbReference type="ARBA" id="ARBA00005369"/>
    </source>
</evidence>
<dbReference type="GO" id="GO:0005737">
    <property type="term" value="C:cytoplasm"/>
    <property type="evidence" value="ECO:0007669"/>
    <property type="project" value="UniProtKB-SubCell"/>
</dbReference>
<evidence type="ECO:0000256" key="5">
    <source>
        <dbReference type="ARBA" id="ARBA00022679"/>
    </source>
</evidence>
<evidence type="ECO:0000256" key="4">
    <source>
        <dbReference type="ARBA" id="ARBA00022603"/>
    </source>
</evidence>
<dbReference type="GO" id="GO:0004719">
    <property type="term" value="F:protein-L-isoaspartate (D-aspartate) O-methyltransferase activity"/>
    <property type="evidence" value="ECO:0007669"/>
    <property type="project" value="UniProtKB-UniRule"/>
</dbReference>
<dbReference type="GO" id="GO:0030091">
    <property type="term" value="P:protein repair"/>
    <property type="evidence" value="ECO:0007669"/>
    <property type="project" value="UniProtKB-UniRule"/>
</dbReference>
<evidence type="ECO:0000256" key="6">
    <source>
        <dbReference type="ARBA" id="ARBA00022691"/>
    </source>
</evidence>
<evidence type="ECO:0000313" key="9">
    <source>
        <dbReference type="Proteomes" id="UP000051297"/>
    </source>
</evidence>
<name>A0A0T5ZX85_UNCKA</name>
<evidence type="ECO:0000256" key="7">
    <source>
        <dbReference type="HAMAP-Rule" id="MF_00090"/>
    </source>
</evidence>
<accession>A0A0T5ZX85</accession>
<comment type="catalytic activity">
    <reaction evidence="7">
        <text>[protein]-L-isoaspartate + S-adenosyl-L-methionine = [protein]-L-isoaspartate alpha-methyl ester + S-adenosyl-L-homocysteine</text>
        <dbReference type="Rhea" id="RHEA:12705"/>
        <dbReference type="Rhea" id="RHEA-COMP:12143"/>
        <dbReference type="Rhea" id="RHEA-COMP:12144"/>
        <dbReference type="ChEBI" id="CHEBI:57856"/>
        <dbReference type="ChEBI" id="CHEBI:59789"/>
        <dbReference type="ChEBI" id="CHEBI:90596"/>
        <dbReference type="ChEBI" id="CHEBI:90598"/>
        <dbReference type="EC" id="2.1.1.77"/>
    </reaction>
</comment>
<dbReference type="SUPFAM" id="SSF53335">
    <property type="entry name" value="S-adenosyl-L-methionine-dependent methyltransferases"/>
    <property type="match status" value="1"/>
</dbReference>
<dbReference type="GO" id="GO:0032259">
    <property type="term" value="P:methylation"/>
    <property type="evidence" value="ECO:0007669"/>
    <property type="project" value="UniProtKB-KW"/>
</dbReference>
<dbReference type="CDD" id="cd02440">
    <property type="entry name" value="AdoMet_MTases"/>
    <property type="match status" value="1"/>
</dbReference>
<dbReference type="PANTHER" id="PTHR11579:SF0">
    <property type="entry name" value="PROTEIN-L-ISOASPARTATE(D-ASPARTATE) O-METHYLTRANSFERASE"/>
    <property type="match status" value="1"/>
</dbReference>
<reference evidence="8 9" key="1">
    <citation type="submission" date="2015-05" db="EMBL/GenBank/DDBJ databases">
        <title>Critical biogeochemical functions in the subsurface are associated with bacteria from new phyla and little studied lineages.</title>
        <authorList>
            <person name="Hug L.A."/>
            <person name="Thomas B.C."/>
            <person name="Sharon I."/>
            <person name="Brown C.T."/>
            <person name="Sharma R."/>
            <person name="Hettich R.L."/>
            <person name="Wilkins M.J."/>
            <person name="Williams K.H."/>
            <person name="Singh A."/>
            <person name="Banfield J.F."/>
        </authorList>
    </citation>
    <scope>NUCLEOTIDE SEQUENCE [LARGE SCALE GENOMIC DNA]</scope>
    <source>
        <strain evidence="8">CSP1-7</strain>
    </source>
</reference>
<gene>
    <name evidence="7" type="primary">pcm</name>
    <name evidence="8" type="ORF">XU08_C0003G0084</name>
</gene>
<dbReference type="Proteomes" id="UP000051297">
    <property type="component" value="Unassembled WGS sequence"/>
</dbReference>
<comment type="subcellular location">
    <subcellularLocation>
        <location evidence="1 7">Cytoplasm</location>
    </subcellularLocation>
</comment>
<dbReference type="PATRIC" id="fig|1576480.3.peg.472"/>
<dbReference type="Pfam" id="PF01135">
    <property type="entry name" value="PCMT"/>
    <property type="match status" value="1"/>
</dbReference>
<keyword evidence="5 7" id="KW-0808">Transferase</keyword>
<dbReference type="Gene3D" id="3.40.50.150">
    <property type="entry name" value="Vaccinia Virus protein VP39"/>
    <property type="match status" value="1"/>
</dbReference>
<protein>
    <recommendedName>
        <fullName evidence="7">Protein-L-isoaspartate O-methyltransferase</fullName>
        <ecNumber evidence="7">2.1.1.77</ecNumber>
    </recommendedName>
    <alternativeName>
        <fullName evidence="7">L-isoaspartyl protein carboxyl methyltransferase</fullName>
    </alternativeName>
    <alternativeName>
        <fullName evidence="7">Protein L-isoaspartyl methyltransferase</fullName>
    </alternativeName>
    <alternativeName>
        <fullName evidence="7">Protein-beta-aspartate methyltransferase</fullName>
        <shortName evidence="7">PIMT</shortName>
    </alternativeName>
</protein>
<dbReference type="PANTHER" id="PTHR11579">
    <property type="entry name" value="PROTEIN-L-ISOASPARTATE O-METHYLTRANSFERASE"/>
    <property type="match status" value="1"/>
</dbReference>
<dbReference type="EMBL" id="LDXK01000003">
    <property type="protein sequence ID" value="KRT67408.1"/>
    <property type="molecule type" value="Genomic_DNA"/>
</dbReference>